<proteinExistence type="predicted"/>
<dbReference type="RefSeq" id="WP_044567417.1">
    <property type="nucleotide sequence ID" value="NZ_BAABDR010000053.1"/>
</dbReference>
<dbReference type="PRINTS" id="PR00035">
    <property type="entry name" value="HTHGNTR"/>
</dbReference>
<dbReference type="GO" id="GO:0003700">
    <property type="term" value="F:DNA-binding transcription factor activity"/>
    <property type="evidence" value="ECO:0007669"/>
    <property type="project" value="InterPro"/>
</dbReference>
<dbReference type="PROSITE" id="PS50949">
    <property type="entry name" value="HTH_GNTR"/>
    <property type="match status" value="1"/>
</dbReference>
<dbReference type="PANTHER" id="PTHR44846">
    <property type="entry name" value="MANNOSYL-D-GLYCERATE TRANSPORT/METABOLISM SYSTEM REPRESSOR MNGR-RELATED"/>
    <property type="match status" value="1"/>
</dbReference>
<dbReference type="Gene3D" id="3.40.1410.10">
    <property type="entry name" value="Chorismate lyase-like"/>
    <property type="match status" value="1"/>
</dbReference>
<dbReference type="EMBL" id="LK022848">
    <property type="protein sequence ID" value="CDR02920.1"/>
    <property type="molecule type" value="Genomic_DNA"/>
</dbReference>
<evidence type="ECO:0000256" key="1">
    <source>
        <dbReference type="ARBA" id="ARBA00023015"/>
    </source>
</evidence>
<keyword evidence="3" id="KW-0804">Transcription</keyword>
<dbReference type="InterPro" id="IPR036390">
    <property type="entry name" value="WH_DNA-bd_sf"/>
</dbReference>
<organism evidence="5">
    <name type="scientific">Streptomyces iranensis</name>
    <dbReference type="NCBI Taxonomy" id="576784"/>
    <lineage>
        <taxon>Bacteria</taxon>
        <taxon>Bacillati</taxon>
        <taxon>Actinomycetota</taxon>
        <taxon>Actinomycetes</taxon>
        <taxon>Kitasatosporales</taxon>
        <taxon>Streptomycetaceae</taxon>
        <taxon>Streptomyces</taxon>
        <taxon>Streptomyces violaceusniger group</taxon>
    </lineage>
</organism>
<name>A0A060ZDV3_9ACTN</name>
<evidence type="ECO:0000313" key="5">
    <source>
        <dbReference type="EMBL" id="CDR02920.1"/>
    </source>
</evidence>
<evidence type="ECO:0000259" key="4">
    <source>
        <dbReference type="PROSITE" id="PS50949"/>
    </source>
</evidence>
<dbReference type="SMART" id="SM00866">
    <property type="entry name" value="UTRA"/>
    <property type="match status" value="1"/>
</dbReference>
<dbReference type="SMART" id="SM00345">
    <property type="entry name" value="HTH_GNTR"/>
    <property type="match status" value="1"/>
</dbReference>
<dbReference type="PANTHER" id="PTHR44846:SF17">
    <property type="entry name" value="GNTR-FAMILY TRANSCRIPTIONAL REGULATOR"/>
    <property type="match status" value="1"/>
</dbReference>
<gene>
    <name evidence="6" type="ORF">J2Z30_007363</name>
    <name evidence="5" type="ORF">SIRAN982</name>
</gene>
<dbReference type="InterPro" id="IPR000524">
    <property type="entry name" value="Tscrpt_reg_HTH_GntR"/>
</dbReference>
<reference evidence="5" key="1">
    <citation type="submission" date="2014-05" db="EMBL/GenBank/DDBJ databases">
        <authorList>
            <person name="Horn Fabian"/>
        </authorList>
    </citation>
    <scope>NUCLEOTIDE SEQUENCE</scope>
</reference>
<dbReference type="HOGENOM" id="CLU_063236_4_2_11"/>
<dbReference type="Pfam" id="PF07702">
    <property type="entry name" value="UTRA"/>
    <property type="match status" value="1"/>
</dbReference>
<dbReference type="Proteomes" id="UP000756710">
    <property type="component" value="Unassembled WGS sequence"/>
</dbReference>
<dbReference type="Pfam" id="PF00392">
    <property type="entry name" value="GntR"/>
    <property type="match status" value="1"/>
</dbReference>
<evidence type="ECO:0000313" key="6">
    <source>
        <dbReference type="EMBL" id="MBP2066314.1"/>
    </source>
</evidence>
<dbReference type="EMBL" id="JAGGLR010000024">
    <property type="protein sequence ID" value="MBP2066314.1"/>
    <property type="molecule type" value="Genomic_DNA"/>
</dbReference>
<sequence>MPKQVLKHQRIARVLAREIHSGALEPGSRLPGEHALTRRFAVSRATVRQALDELSKQGLISTHAGVGSFVTFDGGLLDNRLGWTRALADQGAQVTTEVLRLEAVRDARLAGELGIESVEFMALDRLRVLPEGTPVALERSRVPMVPALADAPVGGLLDGSLTKTLAAVGIRATHGDEWASVRQLAADEATLLRRQVGEVWLNTRRVSRGADGRIVEQVTSLLDPARFQLHLGFGESPDERALGNGDGASAVKQPR</sequence>
<dbReference type="CDD" id="cd07377">
    <property type="entry name" value="WHTH_GntR"/>
    <property type="match status" value="1"/>
</dbReference>
<dbReference type="GO" id="GO:0003677">
    <property type="term" value="F:DNA binding"/>
    <property type="evidence" value="ECO:0007669"/>
    <property type="project" value="UniProtKB-KW"/>
</dbReference>
<dbReference type="AlphaFoldDB" id="A0A060ZDV3"/>
<dbReference type="InterPro" id="IPR011663">
    <property type="entry name" value="UTRA"/>
</dbReference>
<keyword evidence="7" id="KW-1185">Reference proteome</keyword>
<dbReference type="SUPFAM" id="SSF46785">
    <property type="entry name" value="Winged helix' DNA-binding domain"/>
    <property type="match status" value="1"/>
</dbReference>
<dbReference type="InterPro" id="IPR028978">
    <property type="entry name" value="Chorismate_lyase_/UTRA_dom_sf"/>
</dbReference>
<keyword evidence="2" id="KW-0238">DNA-binding</keyword>
<evidence type="ECO:0000256" key="2">
    <source>
        <dbReference type="ARBA" id="ARBA00023125"/>
    </source>
</evidence>
<dbReference type="Gene3D" id="1.10.10.10">
    <property type="entry name" value="Winged helix-like DNA-binding domain superfamily/Winged helix DNA-binding domain"/>
    <property type="match status" value="1"/>
</dbReference>
<evidence type="ECO:0000256" key="3">
    <source>
        <dbReference type="ARBA" id="ARBA00023163"/>
    </source>
</evidence>
<dbReference type="InterPro" id="IPR050679">
    <property type="entry name" value="Bact_HTH_transcr_reg"/>
</dbReference>
<evidence type="ECO:0000313" key="7">
    <source>
        <dbReference type="Proteomes" id="UP000756710"/>
    </source>
</evidence>
<keyword evidence="1" id="KW-0805">Transcription regulation</keyword>
<dbReference type="InterPro" id="IPR036388">
    <property type="entry name" value="WH-like_DNA-bd_sf"/>
</dbReference>
<dbReference type="SUPFAM" id="SSF64288">
    <property type="entry name" value="Chorismate lyase-like"/>
    <property type="match status" value="1"/>
</dbReference>
<accession>A0A060ZDV3</accession>
<reference evidence="6 7" key="2">
    <citation type="submission" date="2021-03" db="EMBL/GenBank/DDBJ databases">
        <title>Genomic Encyclopedia of Type Strains, Phase IV (KMG-IV): sequencing the most valuable type-strain genomes for metagenomic binning, comparative biology and taxonomic classification.</title>
        <authorList>
            <person name="Goeker M."/>
        </authorList>
    </citation>
    <scope>NUCLEOTIDE SEQUENCE [LARGE SCALE GENOMIC DNA]</scope>
    <source>
        <strain evidence="6 7">DSM 41954</strain>
    </source>
</reference>
<protein>
    <submittedName>
        <fullName evidence="6">GntR family transcriptional regulator</fullName>
    </submittedName>
    <submittedName>
        <fullName evidence="5">Transcriptional regulator, GntR family with UTRAsensor domain</fullName>
    </submittedName>
</protein>
<dbReference type="GO" id="GO:0045892">
    <property type="term" value="P:negative regulation of DNA-templated transcription"/>
    <property type="evidence" value="ECO:0007669"/>
    <property type="project" value="TreeGrafter"/>
</dbReference>
<feature type="domain" description="HTH gntR-type" evidence="4">
    <location>
        <begin position="5"/>
        <end position="73"/>
    </location>
</feature>